<dbReference type="HOGENOM" id="CLU_046299_0_0_1"/>
<dbReference type="Proteomes" id="UP000054466">
    <property type="component" value="Unassembled WGS sequence"/>
</dbReference>
<dbReference type="InterPro" id="IPR049232">
    <property type="entry name" value="DUF6829"/>
</dbReference>
<evidence type="ECO:0000313" key="1">
    <source>
        <dbReference type="EMBL" id="KIW21858.1"/>
    </source>
</evidence>
<reference evidence="1 2" key="1">
    <citation type="submission" date="2015-01" db="EMBL/GenBank/DDBJ databases">
        <title>The Genome Sequence of Cladophialophora immunda CBS83496.</title>
        <authorList>
            <consortium name="The Broad Institute Genomics Platform"/>
            <person name="Cuomo C."/>
            <person name="de Hoog S."/>
            <person name="Gorbushina A."/>
            <person name="Stielow B."/>
            <person name="Teixiera M."/>
            <person name="Abouelleil A."/>
            <person name="Chapman S.B."/>
            <person name="Priest M."/>
            <person name="Young S.K."/>
            <person name="Wortman J."/>
            <person name="Nusbaum C."/>
            <person name="Birren B."/>
        </authorList>
    </citation>
    <scope>NUCLEOTIDE SEQUENCE [LARGE SCALE GENOMIC DNA]</scope>
    <source>
        <strain evidence="1 2">CBS 83496</strain>
    </source>
</reference>
<gene>
    <name evidence="1" type="ORF">PV07_12721</name>
</gene>
<dbReference type="EMBL" id="KN847125">
    <property type="protein sequence ID" value="KIW21858.1"/>
    <property type="molecule type" value="Genomic_DNA"/>
</dbReference>
<dbReference type="STRING" id="569365.A0A0D2BS20"/>
<dbReference type="AlphaFoldDB" id="A0A0D2BS20"/>
<dbReference type="GeneID" id="27351915"/>
<organism evidence="1 2">
    <name type="scientific">Cladophialophora immunda</name>
    <dbReference type="NCBI Taxonomy" id="569365"/>
    <lineage>
        <taxon>Eukaryota</taxon>
        <taxon>Fungi</taxon>
        <taxon>Dikarya</taxon>
        <taxon>Ascomycota</taxon>
        <taxon>Pezizomycotina</taxon>
        <taxon>Eurotiomycetes</taxon>
        <taxon>Chaetothyriomycetidae</taxon>
        <taxon>Chaetothyriales</taxon>
        <taxon>Herpotrichiellaceae</taxon>
        <taxon>Cladophialophora</taxon>
    </lineage>
</organism>
<evidence type="ECO:0000313" key="2">
    <source>
        <dbReference type="Proteomes" id="UP000054466"/>
    </source>
</evidence>
<dbReference type="RefSeq" id="XP_016242074.1">
    <property type="nucleotide sequence ID" value="XM_016400280.1"/>
</dbReference>
<accession>A0A0D2BS20</accession>
<dbReference type="OrthoDB" id="5295627at2759"/>
<proteinExistence type="predicted"/>
<dbReference type="Pfam" id="PF20717">
    <property type="entry name" value="DUF6829"/>
    <property type="match status" value="1"/>
</dbReference>
<dbReference type="VEuPathDB" id="FungiDB:PV07_12721"/>
<sequence>MIINDLGKDTNLEEDIFFQTGERLEDQNHDSILLAAAEAGMIAALNYLTEEKREEVMLGLELGSELNAGQLAQAESVPVNLEGLLAMRGHEHAFELKFMEQILDVAGARGHLDACGSKSFNEPVFQAFKTVHEVSLDIIAGKCNPRQGYDKVLTQRANLLSTEGFRNLHVDHPEDRALLRLLTMGRTTDIQQAELFSTTFNALDKIAKDQLVAGLNVDGIANETAVVPYYMPCLLSTVLETIKDWDHQTKNGALTSVWRFLAKVLSPHHGLSGGPENPGGDDRGQSGIVIERNLKSVLDIVKSPAFATDPAVLVDCELPRGQIQRRQSKTKSWEDL</sequence>
<keyword evidence="2" id="KW-1185">Reference proteome</keyword>
<name>A0A0D2BS20_9EURO</name>
<protein>
    <submittedName>
        <fullName evidence="1">Uncharacterized protein</fullName>
    </submittedName>
</protein>